<keyword evidence="3" id="KW-0808">Transferase</keyword>
<keyword evidence="4" id="KW-0418">Kinase</keyword>
<keyword evidence="8" id="KW-1185">Reference proteome</keyword>
<reference evidence="7 8" key="1">
    <citation type="journal article" date="2019" name="Int. J. Syst. Evol. Microbiol.">
        <title>The Global Catalogue of Microorganisms (GCM) 10K type strain sequencing project: providing services to taxonomists for standard genome sequencing and annotation.</title>
        <authorList>
            <consortium name="The Broad Institute Genomics Platform"/>
            <consortium name="The Broad Institute Genome Sequencing Center for Infectious Disease"/>
            <person name="Wu L."/>
            <person name="Ma J."/>
        </authorList>
    </citation>
    <scope>NUCLEOTIDE SEQUENCE [LARGE SCALE GENOMIC DNA]</scope>
    <source>
        <strain evidence="7 8">JCM 16327</strain>
    </source>
</reference>
<sequence length="359" mass="37776">MKRLGVRLTTGRGGLLLLAALLFGAAAVTTGFVVERTLTTAETPVESVIVGVKLAVLVVPTLALLVVSRGVDASSARSVLEWGVIVGVSVAGTAAVTNVHIGTSPHSGISFAVSVLTAMNVGCLLGVLIGMHAADADENARLANERRDDFVFLNRLLRHHLLNAVTIIRGRAELLEGDVDDEGAEHVRAIRQRSDHVASLVETVQTIANALSENTNTTRVDIGPLVRDIAGAHRDSAAGANVEVDVPSNTFAESNGSLRVVFDHLVENAVEHNDADDPVVRIDVTERGDDVEVRVVDNGSGFPERVRETAFEPGDAGDSALGLYAVGVIVEDCGGSVDITETDDRTEIVVTLRRASPPT</sequence>
<dbReference type="EMBL" id="BAAADU010000002">
    <property type="protein sequence ID" value="GAA0654878.1"/>
    <property type="molecule type" value="Genomic_DNA"/>
</dbReference>
<accession>A0AAV3T386</accession>
<protein>
    <recommendedName>
        <fullName evidence="2">histidine kinase</fullName>
        <ecNumber evidence="2">2.7.13.3</ecNumber>
    </recommendedName>
</protein>
<dbReference type="Proteomes" id="UP001500194">
    <property type="component" value="Unassembled WGS sequence"/>
</dbReference>
<dbReference type="InterPro" id="IPR003661">
    <property type="entry name" value="HisK_dim/P_dom"/>
</dbReference>
<name>A0AAV3T386_9EURY</name>
<dbReference type="PANTHER" id="PTHR42878:SF14">
    <property type="entry name" value="OSMOLARITY TWO-COMPONENT SYSTEM PROTEIN SSK1"/>
    <property type="match status" value="1"/>
</dbReference>
<organism evidence="7 8">
    <name type="scientific">Salarchaeum japonicum</name>
    <dbReference type="NCBI Taxonomy" id="555573"/>
    <lineage>
        <taxon>Archaea</taxon>
        <taxon>Methanobacteriati</taxon>
        <taxon>Methanobacteriota</taxon>
        <taxon>Stenosarchaea group</taxon>
        <taxon>Halobacteria</taxon>
        <taxon>Halobacteriales</taxon>
        <taxon>Halobacteriaceae</taxon>
    </lineage>
</organism>
<dbReference type="InterPro" id="IPR036890">
    <property type="entry name" value="HATPase_C_sf"/>
</dbReference>
<dbReference type="PROSITE" id="PS50109">
    <property type="entry name" value="HIS_KIN"/>
    <property type="match status" value="1"/>
</dbReference>
<dbReference type="GO" id="GO:0000156">
    <property type="term" value="F:phosphorelay response regulator activity"/>
    <property type="evidence" value="ECO:0007669"/>
    <property type="project" value="TreeGrafter"/>
</dbReference>
<feature type="domain" description="Histidine kinase" evidence="6">
    <location>
        <begin position="156"/>
        <end position="356"/>
    </location>
</feature>
<dbReference type="SMART" id="SM00387">
    <property type="entry name" value="HATPase_c"/>
    <property type="match status" value="1"/>
</dbReference>
<dbReference type="EC" id="2.7.13.3" evidence="2"/>
<dbReference type="GO" id="GO:0000155">
    <property type="term" value="F:phosphorelay sensor kinase activity"/>
    <property type="evidence" value="ECO:0007669"/>
    <property type="project" value="InterPro"/>
</dbReference>
<dbReference type="InterPro" id="IPR005467">
    <property type="entry name" value="His_kinase_dom"/>
</dbReference>
<dbReference type="AlphaFoldDB" id="A0AAV3T386"/>
<feature type="transmembrane region" description="Helical" evidence="5">
    <location>
        <begin position="47"/>
        <end position="67"/>
    </location>
</feature>
<feature type="transmembrane region" description="Helical" evidence="5">
    <location>
        <begin position="79"/>
        <end position="97"/>
    </location>
</feature>
<evidence type="ECO:0000256" key="2">
    <source>
        <dbReference type="ARBA" id="ARBA00012438"/>
    </source>
</evidence>
<comment type="catalytic activity">
    <reaction evidence="1">
        <text>ATP + protein L-histidine = ADP + protein N-phospho-L-histidine.</text>
        <dbReference type="EC" id="2.7.13.3"/>
    </reaction>
</comment>
<comment type="caution">
    <text evidence="7">The sequence shown here is derived from an EMBL/GenBank/DDBJ whole genome shotgun (WGS) entry which is preliminary data.</text>
</comment>
<dbReference type="Pfam" id="PF02518">
    <property type="entry name" value="HATPase_c"/>
    <property type="match status" value="1"/>
</dbReference>
<gene>
    <name evidence="7" type="ORF">GCM10009019_18150</name>
</gene>
<dbReference type="SUPFAM" id="SSF55874">
    <property type="entry name" value="ATPase domain of HSP90 chaperone/DNA topoisomerase II/histidine kinase"/>
    <property type="match status" value="1"/>
</dbReference>
<dbReference type="PANTHER" id="PTHR42878">
    <property type="entry name" value="TWO-COMPONENT HISTIDINE KINASE"/>
    <property type="match status" value="1"/>
</dbReference>
<keyword evidence="5" id="KW-0472">Membrane</keyword>
<evidence type="ECO:0000313" key="8">
    <source>
        <dbReference type="Proteomes" id="UP001500194"/>
    </source>
</evidence>
<dbReference type="InterPro" id="IPR003594">
    <property type="entry name" value="HATPase_dom"/>
</dbReference>
<evidence type="ECO:0000259" key="6">
    <source>
        <dbReference type="PROSITE" id="PS50109"/>
    </source>
</evidence>
<proteinExistence type="predicted"/>
<dbReference type="GO" id="GO:0007234">
    <property type="term" value="P:osmosensory signaling via phosphorelay pathway"/>
    <property type="evidence" value="ECO:0007669"/>
    <property type="project" value="TreeGrafter"/>
</dbReference>
<evidence type="ECO:0000256" key="3">
    <source>
        <dbReference type="ARBA" id="ARBA00022679"/>
    </source>
</evidence>
<evidence type="ECO:0000313" key="7">
    <source>
        <dbReference type="EMBL" id="GAA0654878.1"/>
    </source>
</evidence>
<keyword evidence="5" id="KW-0812">Transmembrane</keyword>
<evidence type="ECO:0000256" key="1">
    <source>
        <dbReference type="ARBA" id="ARBA00000085"/>
    </source>
</evidence>
<dbReference type="Gene3D" id="3.30.565.10">
    <property type="entry name" value="Histidine kinase-like ATPase, C-terminal domain"/>
    <property type="match status" value="1"/>
</dbReference>
<evidence type="ECO:0000256" key="5">
    <source>
        <dbReference type="SAM" id="Phobius"/>
    </source>
</evidence>
<dbReference type="CDD" id="cd00082">
    <property type="entry name" value="HisKA"/>
    <property type="match status" value="1"/>
</dbReference>
<keyword evidence="5" id="KW-1133">Transmembrane helix</keyword>
<dbReference type="GO" id="GO:0030295">
    <property type="term" value="F:protein kinase activator activity"/>
    <property type="evidence" value="ECO:0007669"/>
    <property type="project" value="TreeGrafter"/>
</dbReference>
<feature type="transmembrane region" description="Helical" evidence="5">
    <location>
        <begin position="109"/>
        <end position="131"/>
    </location>
</feature>
<dbReference type="InterPro" id="IPR050351">
    <property type="entry name" value="BphY/WalK/GraS-like"/>
</dbReference>
<evidence type="ECO:0000256" key="4">
    <source>
        <dbReference type="ARBA" id="ARBA00022777"/>
    </source>
</evidence>